<dbReference type="EMBL" id="AP024488">
    <property type="protein sequence ID" value="BCS98598.1"/>
    <property type="molecule type" value="Genomic_DNA"/>
</dbReference>
<evidence type="ECO:0000313" key="1">
    <source>
        <dbReference type="EMBL" id="BCS98598.1"/>
    </source>
</evidence>
<name>A0ABM7PNF4_9BACT</name>
<dbReference type="Proteomes" id="UP001320148">
    <property type="component" value="Chromosome"/>
</dbReference>
<protein>
    <recommendedName>
        <fullName evidence="3">Cytosolic protein</fullName>
    </recommendedName>
</protein>
<dbReference type="RefSeq" id="WP_236889986.1">
    <property type="nucleotide sequence ID" value="NZ_AP024488.1"/>
</dbReference>
<keyword evidence="2" id="KW-1185">Reference proteome</keyword>
<accession>A0ABM7PNF4</accession>
<evidence type="ECO:0008006" key="3">
    <source>
        <dbReference type="Google" id="ProtNLM"/>
    </source>
</evidence>
<dbReference type="Pfam" id="PF19620">
    <property type="entry name" value="DUF6125"/>
    <property type="match status" value="1"/>
</dbReference>
<sequence length="255" mass="28996">MDSLTMELEGLGREEKARLAMDMMHRTIMHHVLWFTEVRHQMGAEKAHAALWEALESSRTIQLKRLSKTLGFGMTEGIPDALLSLEDEKMNALLEAISLNWLAGDGVWFQAVEFSHGMNDAKRCNDSCWAHFSPFEGSAVKRFLGLPDNPGLEGLKAALKFRMYARINKQSIVEEEEHSFVFQMNKCRVQAARQRKKLDDYPCKSAGLVEYPTFARAIDPRIKTECLGCPPDPHPQEWSCAWKFSIDENDSEGSM</sequence>
<gene>
    <name evidence="1" type="ORF">DSLASN_42300</name>
</gene>
<proteinExistence type="predicted"/>
<evidence type="ECO:0000313" key="2">
    <source>
        <dbReference type="Proteomes" id="UP001320148"/>
    </source>
</evidence>
<organism evidence="1 2">
    <name type="scientific">Desulfoluna limicola</name>
    <dbReference type="NCBI Taxonomy" id="2810562"/>
    <lineage>
        <taxon>Bacteria</taxon>
        <taxon>Pseudomonadati</taxon>
        <taxon>Thermodesulfobacteriota</taxon>
        <taxon>Desulfobacteria</taxon>
        <taxon>Desulfobacterales</taxon>
        <taxon>Desulfolunaceae</taxon>
        <taxon>Desulfoluna</taxon>
    </lineage>
</organism>
<reference evidence="1 2" key="1">
    <citation type="submission" date="2021-02" db="EMBL/GenBank/DDBJ databases">
        <title>Complete genome of Desulfoluna sp. strain ASN36.</title>
        <authorList>
            <person name="Takahashi A."/>
            <person name="Kojima H."/>
            <person name="Fukui M."/>
        </authorList>
    </citation>
    <scope>NUCLEOTIDE SEQUENCE [LARGE SCALE GENOMIC DNA]</scope>
    <source>
        <strain evidence="1 2">ASN36</strain>
    </source>
</reference>